<protein>
    <recommendedName>
        <fullName evidence="3">DUF4283 domain-containing protein</fullName>
    </recommendedName>
</protein>
<evidence type="ECO:0008006" key="3">
    <source>
        <dbReference type="Google" id="ProtNLM"/>
    </source>
</evidence>
<evidence type="ECO:0000313" key="1">
    <source>
        <dbReference type="EMBL" id="KAH0457986.1"/>
    </source>
</evidence>
<evidence type="ECO:0000313" key="2">
    <source>
        <dbReference type="Proteomes" id="UP000775213"/>
    </source>
</evidence>
<reference evidence="1 2" key="1">
    <citation type="journal article" date="2021" name="Hortic Res">
        <title>Chromosome-scale assembly of the Dendrobium chrysotoxum genome enhances the understanding of orchid evolution.</title>
        <authorList>
            <person name="Zhang Y."/>
            <person name="Zhang G.Q."/>
            <person name="Zhang D."/>
            <person name="Liu X.D."/>
            <person name="Xu X.Y."/>
            <person name="Sun W.H."/>
            <person name="Yu X."/>
            <person name="Zhu X."/>
            <person name="Wang Z.W."/>
            <person name="Zhao X."/>
            <person name="Zhong W.Y."/>
            <person name="Chen H."/>
            <person name="Yin W.L."/>
            <person name="Huang T."/>
            <person name="Niu S.C."/>
            <person name="Liu Z.J."/>
        </authorList>
    </citation>
    <scope>NUCLEOTIDE SEQUENCE [LARGE SCALE GENOMIC DNA]</scope>
    <source>
        <strain evidence="1">Lindl</strain>
    </source>
</reference>
<gene>
    <name evidence="1" type="ORF">IEQ34_013301</name>
</gene>
<comment type="caution">
    <text evidence="1">The sequence shown here is derived from an EMBL/GenBank/DDBJ whole genome shotgun (WGS) entry which is preliminary data.</text>
</comment>
<proteinExistence type="predicted"/>
<sequence length="131" mass="15293">MAANWFLDPDFLDGSMKSRSFLDALSGSASDYALVPFFPSRHPSLDSIYRFFFNLKLIVNFSVTLLDSSYVLIKLMSNLDYSRAFYHRSYLIYNCYVKLTKWYHSLDISVESPIIPIWISFPNLRPHLFSP</sequence>
<keyword evidence="2" id="KW-1185">Reference proteome</keyword>
<dbReference type="Proteomes" id="UP000775213">
    <property type="component" value="Unassembled WGS sequence"/>
</dbReference>
<dbReference type="AlphaFoldDB" id="A0AAV7GP91"/>
<dbReference type="EMBL" id="JAGFBR010000012">
    <property type="protein sequence ID" value="KAH0457986.1"/>
    <property type="molecule type" value="Genomic_DNA"/>
</dbReference>
<accession>A0AAV7GP91</accession>
<name>A0AAV7GP91_DENCH</name>
<organism evidence="1 2">
    <name type="scientific">Dendrobium chrysotoxum</name>
    <name type="common">Orchid</name>
    <dbReference type="NCBI Taxonomy" id="161865"/>
    <lineage>
        <taxon>Eukaryota</taxon>
        <taxon>Viridiplantae</taxon>
        <taxon>Streptophyta</taxon>
        <taxon>Embryophyta</taxon>
        <taxon>Tracheophyta</taxon>
        <taxon>Spermatophyta</taxon>
        <taxon>Magnoliopsida</taxon>
        <taxon>Liliopsida</taxon>
        <taxon>Asparagales</taxon>
        <taxon>Orchidaceae</taxon>
        <taxon>Epidendroideae</taxon>
        <taxon>Malaxideae</taxon>
        <taxon>Dendrobiinae</taxon>
        <taxon>Dendrobium</taxon>
    </lineage>
</organism>